<feature type="transmembrane region" description="Helical" evidence="1">
    <location>
        <begin position="40"/>
        <end position="69"/>
    </location>
</feature>
<evidence type="ECO:0000256" key="1">
    <source>
        <dbReference type="SAM" id="Phobius"/>
    </source>
</evidence>
<keyword evidence="1" id="KW-0472">Membrane</keyword>
<dbReference type="InterPro" id="IPR018639">
    <property type="entry name" value="DUF2062"/>
</dbReference>
<reference evidence="3 4" key="1">
    <citation type="submission" date="2024-07" db="EMBL/GenBank/DDBJ databases">
        <title>Uliginosibacterium paludis KCTC:42655.</title>
        <authorList>
            <person name="Kim M.K."/>
        </authorList>
    </citation>
    <scope>NUCLEOTIDE SEQUENCE [LARGE SCALE GENOMIC DNA]</scope>
    <source>
        <strain evidence="3 4">KCTC 42655</strain>
    </source>
</reference>
<proteinExistence type="predicted"/>
<keyword evidence="1" id="KW-0812">Transmembrane</keyword>
<dbReference type="RefSeq" id="WP_345924925.1">
    <property type="nucleotide sequence ID" value="NZ_JBDIVF010000002.1"/>
</dbReference>
<evidence type="ECO:0000313" key="4">
    <source>
        <dbReference type="Proteomes" id="UP001548590"/>
    </source>
</evidence>
<evidence type="ECO:0000259" key="2">
    <source>
        <dbReference type="Pfam" id="PF09835"/>
    </source>
</evidence>
<dbReference type="Proteomes" id="UP001548590">
    <property type="component" value="Unassembled WGS sequence"/>
</dbReference>
<dbReference type="PANTHER" id="PTHR40547">
    <property type="entry name" value="SLL0298 PROTEIN"/>
    <property type="match status" value="1"/>
</dbReference>
<gene>
    <name evidence="3" type="ORF">ABVT11_07965</name>
</gene>
<keyword evidence="1" id="KW-1133">Transmembrane helix</keyword>
<dbReference type="PANTHER" id="PTHR40547:SF1">
    <property type="entry name" value="SLL0298 PROTEIN"/>
    <property type="match status" value="1"/>
</dbReference>
<name>A0ABV2CPC6_9RHOO</name>
<protein>
    <submittedName>
        <fullName evidence="3">DUF2062 domain-containing protein</fullName>
    </submittedName>
</protein>
<evidence type="ECO:0000313" key="3">
    <source>
        <dbReference type="EMBL" id="MET1489761.1"/>
    </source>
</evidence>
<dbReference type="EMBL" id="JBEWLZ010000003">
    <property type="protein sequence ID" value="MET1489761.1"/>
    <property type="molecule type" value="Genomic_DNA"/>
</dbReference>
<accession>A0ABV2CPC6</accession>
<feature type="domain" description="DUF2062" evidence="2">
    <location>
        <begin position="20"/>
        <end position="169"/>
    </location>
</feature>
<dbReference type="Pfam" id="PF09835">
    <property type="entry name" value="DUF2062"/>
    <property type="match status" value="1"/>
</dbReference>
<feature type="transmembrane region" description="Helical" evidence="1">
    <location>
        <begin position="139"/>
        <end position="158"/>
    </location>
</feature>
<sequence>MARFSAFRISPLRLIRSRPLRPFAKRLLDRGLWRVTPHAVGIGMAVGCFFGILLPFGQILCAVALAVVLRGNLLSAALSTLISNPLTFPPIYYAAWQTGKLIKTWLPGDVVSEAAHLADETHVVSESLLGSMGAASGEVLLGLLILAPLAALAGYLLGRSLSQFRQGWRKTDLHRTSA</sequence>
<organism evidence="3 4">
    <name type="scientific">Uliginosibacterium paludis</name>
    <dbReference type="NCBI Taxonomy" id="1615952"/>
    <lineage>
        <taxon>Bacteria</taxon>
        <taxon>Pseudomonadati</taxon>
        <taxon>Pseudomonadota</taxon>
        <taxon>Betaproteobacteria</taxon>
        <taxon>Rhodocyclales</taxon>
        <taxon>Zoogloeaceae</taxon>
        <taxon>Uliginosibacterium</taxon>
    </lineage>
</organism>
<comment type="caution">
    <text evidence="3">The sequence shown here is derived from an EMBL/GenBank/DDBJ whole genome shotgun (WGS) entry which is preliminary data.</text>
</comment>
<keyword evidence="4" id="KW-1185">Reference proteome</keyword>